<keyword evidence="6" id="KW-1185">Reference proteome</keyword>
<dbReference type="InterPro" id="IPR017871">
    <property type="entry name" value="ABC_transporter-like_CS"/>
</dbReference>
<dbReference type="GO" id="GO:0022857">
    <property type="term" value="F:transmembrane transporter activity"/>
    <property type="evidence" value="ECO:0007669"/>
    <property type="project" value="TreeGrafter"/>
</dbReference>
<dbReference type="SUPFAM" id="SSF52540">
    <property type="entry name" value="P-loop containing nucleoside triphosphate hydrolases"/>
    <property type="match status" value="1"/>
</dbReference>
<dbReference type="FunCoup" id="A0A543AQT8">
    <property type="interactions" value="74"/>
</dbReference>
<reference evidence="5 6" key="1">
    <citation type="submission" date="2019-06" db="EMBL/GenBank/DDBJ databases">
        <title>Sequencing the genomes of 1000 actinobacteria strains.</title>
        <authorList>
            <person name="Klenk H.-P."/>
        </authorList>
    </citation>
    <scope>NUCLEOTIDE SEQUENCE [LARGE SCALE GENOMIC DNA]</scope>
    <source>
        <strain evidence="5 6">DSM 45928</strain>
    </source>
</reference>
<dbReference type="CDD" id="cd03255">
    <property type="entry name" value="ABC_MJ0796_LolCDE_FtsE"/>
    <property type="match status" value="1"/>
</dbReference>
<sequence length="257" mass="27268">MTWTSTAPSAATPHLEQTAIEMTSVTKVYGDRENPVTALNDVSLRIPTGSFTAIVGPSGSGKSTLLHCGAALDSPTSGTIRIAGTDLTGLSETKRTLLRRDLIGFVFQAYNLVPSLTIGQNITLPARLAGSTIDRDRLAMLVERVGLTDRLNHLPGQLSGGQQQRAAIVRALATDPAVVFADEPTGALDLRTGHEVLRLLRNLVDDLGQTVVMVTHDPSAAARAHRSVVMANGSITKVLDAPTAAQLSYELINQEDQ</sequence>
<dbReference type="Pfam" id="PF00005">
    <property type="entry name" value="ABC_tran"/>
    <property type="match status" value="1"/>
</dbReference>
<evidence type="ECO:0000259" key="4">
    <source>
        <dbReference type="PROSITE" id="PS50893"/>
    </source>
</evidence>
<organism evidence="5 6">
    <name type="scientific">Stackebrandtia endophytica</name>
    <dbReference type="NCBI Taxonomy" id="1496996"/>
    <lineage>
        <taxon>Bacteria</taxon>
        <taxon>Bacillati</taxon>
        <taxon>Actinomycetota</taxon>
        <taxon>Actinomycetes</taxon>
        <taxon>Glycomycetales</taxon>
        <taxon>Glycomycetaceae</taxon>
        <taxon>Stackebrandtia</taxon>
    </lineage>
</organism>
<dbReference type="InterPro" id="IPR027417">
    <property type="entry name" value="P-loop_NTPase"/>
</dbReference>
<dbReference type="FunFam" id="3.40.50.300:FF:000032">
    <property type="entry name" value="Export ABC transporter ATP-binding protein"/>
    <property type="match status" value="1"/>
</dbReference>
<dbReference type="PANTHER" id="PTHR24220">
    <property type="entry name" value="IMPORT ATP-BINDING PROTEIN"/>
    <property type="match status" value="1"/>
</dbReference>
<feature type="domain" description="ABC transporter" evidence="4">
    <location>
        <begin position="20"/>
        <end position="257"/>
    </location>
</feature>
<dbReference type="PANTHER" id="PTHR24220:SF685">
    <property type="entry name" value="ABC TRANSPORTER RELATED"/>
    <property type="match status" value="1"/>
</dbReference>
<dbReference type="InterPro" id="IPR003439">
    <property type="entry name" value="ABC_transporter-like_ATP-bd"/>
</dbReference>
<dbReference type="InParanoid" id="A0A543AQT8"/>
<evidence type="ECO:0000313" key="6">
    <source>
        <dbReference type="Proteomes" id="UP000317043"/>
    </source>
</evidence>
<evidence type="ECO:0000256" key="3">
    <source>
        <dbReference type="ARBA" id="ARBA00022840"/>
    </source>
</evidence>
<dbReference type="InterPro" id="IPR003593">
    <property type="entry name" value="AAA+_ATPase"/>
</dbReference>
<dbReference type="GO" id="GO:0005886">
    <property type="term" value="C:plasma membrane"/>
    <property type="evidence" value="ECO:0007669"/>
    <property type="project" value="TreeGrafter"/>
</dbReference>
<dbReference type="PROSITE" id="PS50893">
    <property type="entry name" value="ABC_TRANSPORTER_2"/>
    <property type="match status" value="1"/>
</dbReference>
<dbReference type="RefSeq" id="WP_142034365.1">
    <property type="nucleotide sequence ID" value="NZ_JBHTGS010000002.1"/>
</dbReference>
<evidence type="ECO:0000256" key="1">
    <source>
        <dbReference type="ARBA" id="ARBA00022448"/>
    </source>
</evidence>
<dbReference type="Gene3D" id="3.40.50.300">
    <property type="entry name" value="P-loop containing nucleotide triphosphate hydrolases"/>
    <property type="match status" value="1"/>
</dbReference>
<comment type="caution">
    <text evidence="5">The sequence shown here is derived from an EMBL/GenBank/DDBJ whole genome shotgun (WGS) entry which is preliminary data.</text>
</comment>
<dbReference type="PROSITE" id="PS00211">
    <property type="entry name" value="ABC_TRANSPORTER_1"/>
    <property type="match status" value="1"/>
</dbReference>
<dbReference type="SMART" id="SM00382">
    <property type="entry name" value="AAA"/>
    <property type="match status" value="1"/>
</dbReference>
<evidence type="ECO:0000313" key="5">
    <source>
        <dbReference type="EMBL" id="TQL74906.1"/>
    </source>
</evidence>
<keyword evidence="3 5" id="KW-0067">ATP-binding</keyword>
<keyword evidence="2" id="KW-0547">Nucleotide-binding</keyword>
<dbReference type="AlphaFoldDB" id="A0A543AQT8"/>
<gene>
    <name evidence="5" type="ORF">FB566_0396</name>
</gene>
<keyword evidence="1" id="KW-0813">Transport</keyword>
<name>A0A543AQT8_9ACTN</name>
<dbReference type="InterPro" id="IPR017911">
    <property type="entry name" value="MacB-like_ATP-bd"/>
</dbReference>
<protein>
    <submittedName>
        <fullName evidence="5">Putative ABC transport system ATP-binding protein</fullName>
    </submittedName>
</protein>
<accession>A0A543AQT8</accession>
<dbReference type="GO" id="GO:0016887">
    <property type="term" value="F:ATP hydrolysis activity"/>
    <property type="evidence" value="ECO:0007669"/>
    <property type="project" value="InterPro"/>
</dbReference>
<dbReference type="InterPro" id="IPR015854">
    <property type="entry name" value="ABC_transpr_LolD-like"/>
</dbReference>
<dbReference type="GO" id="GO:0005524">
    <property type="term" value="F:ATP binding"/>
    <property type="evidence" value="ECO:0007669"/>
    <property type="project" value="UniProtKB-KW"/>
</dbReference>
<dbReference type="OrthoDB" id="3266715at2"/>
<dbReference type="Proteomes" id="UP000317043">
    <property type="component" value="Unassembled WGS sequence"/>
</dbReference>
<dbReference type="GO" id="GO:0098796">
    <property type="term" value="C:membrane protein complex"/>
    <property type="evidence" value="ECO:0007669"/>
    <property type="project" value="UniProtKB-ARBA"/>
</dbReference>
<proteinExistence type="predicted"/>
<dbReference type="EMBL" id="VFOW01000001">
    <property type="protein sequence ID" value="TQL74906.1"/>
    <property type="molecule type" value="Genomic_DNA"/>
</dbReference>
<evidence type="ECO:0000256" key="2">
    <source>
        <dbReference type="ARBA" id="ARBA00022741"/>
    </source>
</evidence>